<evidence type="ECO:0000256" key="4">
    <source>
        <dbReference type="ARBA" id="ARBA00004752"/>
    </source>
</evidence>
<comment type="similarity">
    <text evidence="5 17">Belongs to the MurB family.</text>
</comment>
<evidence type="ECO:0000259" key="18">
    <source>
        <dbReference type="PROSITE" id="PS51387"/>
    </source>
</evidence>
<keyword evidence="20" id="KW-1185">Reference proteome</keyword>
<keyword evidence="7 17" id="KW-0132">Cell division</keyword>
<dbReference type="Pfam" id="PF02873">
    <property type="entry name" value="MurB_C"/>
    <property type="match status" value="1"/>
</dbReference>
<evidence type="ECO:0000256" key="17">
    <source>
        <dbReference type="HAMAP-Rule" id="MF_00037"/>
    </source>
</evidence>
<evidence type="ECO:0000256" key="3">
    <source>
        <dbReference type="ARBA" id="ARBA00004496"/>
    </source>
</evidence>
<dbReference type="GO" id="GO:0005829">
    <property type="term" value="C:cytosol"/>
    <property type="evidence" value="ECO:0007669"/>
    <property type="project" value="TreeGrafter"/>
</dbReference>
<name>C7N4U9_SLAHD</name>
<evidence type="ECO:0000256" key="1">
    <source>
        <dbReference type="ARBA" id="ARBA00001974"/>
    </source>
</evidence>
<dbReference type="PANTHER" id="PTHR21071">
    <property type="entry name" value="UDP-N-ACETYLENOLPYRUVOYLGLUCOSAMINE REDUCTASE"/>
    <property type="match status" value="1"/>
</dbReference>
<evidence type="ECO:0000256" key="8">
    <source>
        <dbReference type="ARBA" id="ARBA00022630"/>
    </source>
</evidence>
<protein>
    <recommendedName>
        <fullName evidence="17">UDP-N-acetylenolpyruvoylglucosamine reductase</fullName>
        <ecNumber evidence="17">1.3.1.98</ecNumber>
    </recommendedName>
    <alternativeName>
        <fullName evidence="17">UDP-N-acetylmuramate dehydrogenase</fullName>
    </alternativeName>
</protein>
<dbReference type="RefSeq" id="WP_012798038.1">
    <property type="nucleotide sequence ID" value="NC_013165.1"/>
</dbReference>
<dbReference type="GO" id="GO:0008360">
    <property type="term" value="P:regulation of cell shape"/>
    <property type="evidence" value="ECO:0007669"/>
    <property type="project" value="UniProtKB-KW"/>
</dbReference>
<evidence type="ECO:0000256" key="7">
    <source>
        <dbReference type="ARBA" id="ARBA00022618"/>
    </source>
</evidence>
<dbReference type="STRING" id="471855.Shel_08870"/>
<feature type="domain" description="FAD-binding PCMH-type" evidence="18">
    <location>
        <begin position="30"/>
        <end position="222"/>
    </location>
</feature>
<evidence type="ECO:0000313" key="19">
    <source>
        <dbReference type="EMBL" id="ACV21934.1"/>
    </source>
</evidence>
<dbReference type="NCBIfam" id="TIGR00179">
    <property type="entry name" value="murB"/>
    <property type="match status" value="1"/>
</dbReference>
<comment type="subcellular location">
    <subcellularLocation>
        <location evidence="3 17">Cytoplasm</location>
    </subcellularLocation>
</comment>
<dbReference type="KEGG" id="shi:Shel_08870"/>
<keyword evidence="9 17" id="KW-0274">FAD</keyword>
<dbReference type="InterPro" id="IPR016169">
    <property type="entry name" value="FAD-bd_PCMH_sub2"/>
</dbReference>
<evidence type="ECO:0000256" key="15">
    <source>
        <dbReference type="ARBA" id="ARBA00023316"/>
    </source>
</evidence>
<comment type="function">
    <text evidence="2 17">Cell wall formation.</text>
</comment>
<keyword evidence="13 17" id="KW-0560">Oxidoreductase</keyword>
<dbReference type="InterPro" id="IPR011601">
    <property type="entry name" value="MurB_C"/>
</dbReference>
<dbReference type="InterPro" id="IPR016166">
    <property type="entry name" value="FAD-bd_PCMH"/>
</dbReference>
<evidence type="ECO:0000256" key="6">
    <source>
        <dbReference type="ARBA" id="ARBA00022490"/>
    </source>
</evidence>
<dbReference type="Gene3D" id="3.90.78.10">
    <property type="entry name" value="UDP-N-acetylenolpyruvoylglucosamine reductase, C-terminal domain"/>
    <property type="match status" value="1"/>
</dbReference>
<dbReference type="NCBIfam" id="NF010480">
    <property type="entry name" value="PRK13905.1"/>
    <property type="match status" value="1"/>
</dbReference>
<dbReference type="GO" id="GO:0051301">
    <property type="term" value="P:cell division"/>
    <property type="evidence" value="ECO:0007669"/>
    <property type="project" value="UniProtKB-KW"/>
</dbReference>
<reference evidence="19 20" key="1">
    <citation type="journal article" date="2009" name="Stand. Genomic Sci.">
        <title>Complete genome sequence of Slackia heliotrinireducens type strain (RHS 1).</title>
        <authorList>
            <person name="Pukall R."/>
            <person name="Lapidus A."/>
            <person name="Nolan M."/>
            <person name="Copeland A."/>
            <person name="Glavina Del Rio T."/>
            <person name="Lucas S."/>
            <person name="Chen F."/>
            <person name="Tice H."/>
            <person name="Cheng J.F."/>
            <person name="Chertkov O."/>
            <person name="Bruce D."/>
            <person name="Goodwin L."/>
            <person name="Kuske C."/>
            <person name="Brettin T."/>
            <person name="Detter J.C."/>
            <person name="Han C."/>
            <person name="Pitluck S."/>
            <person name="Pati A."/>
            <person name="Mavrommatis K."/>
            <person name="Ivanova N."/>
            <person name="Ovchinnikova G."/>
            <person name="Chen A."/>
            <person name="Palaniappan K."/>
            <person name="Schneider S."/>
            <person name="Rohde M."/>
            <person name="Chain P."/>
            <person name="D'haeseleer P."/>
            <person name="Goker M."/>
            <person name="Bristow J."/>
            <person name="Eisen J.A."/>
            <person name="Markowitz V."/>
            <person name="Kyrpides N.C."/>
            <person name="Klenk H.P."/>
            <person name="Hugenholtz P."/>
        </authorList>
    </citation>
    <scope>NUCLEOTIDE SEQUENCE [LARGE SCALE GENOMIC DNA]</scope>
    <source>
        <strain evidence="20">ATCC 29202 / DSM 20476 / NCTC 11029 / RHS 1</strain>
    </source>
</reference>
<keyword evidence="11 17" id="KW-0133">Cell shape</keyword>
<dbReference type="AlphaFoldDB" id="C7N4U9"/>
<dbReference type="GO" id="GO:0009252">
    <property type="term" value="P:peptidoglycan biosynthetic process"/>
    <property type="evidence" value="ECO:0007669"/>
    <property type="project" value="UniProtKB-UniRule"/>
</dbReference>
<dbReference type="HOGENOM" id="CLU_035304_1_1_11"/>
<evidence type="ECO:0000256" key="2">
    <source>
        <dbReference type="ARBA" id="ARBA00003921"/>
    </source>
</evidence>
<keyword evidence="12 17" id="KW-0573">Peptidoglycan synthesis</keyword>
<evidence type="ECO:0000256" key="9">
    <source>
        <dbReference type="ARBA" id="ARBA00022827"/>
    </source>
</evidence>
<feature type="active site" evidence="17">
    <location>
        <position position="296"/>
    </location>
</feature>
<dbReference type="GO" id="GO:0071555">
    <property type="term" value="P:cell wall organization"/>
    <property type="evidence" value="ECO:0007669"/>
    <property type="project" value="UniProtKB-KW"/>
</dbReference>
<dbReference type="InterPro" id="IPR006094">
    <property type="entry name" value="Oxid_FAD_bind_N"/>
</dbReference>
<feature type="active site" evidence="17">
    <location>
        <position position="177"/>
    </location>
</feature>
<dbReference type="Gene3D" id="3.30.465.10">
    <property type="match status" value="1"/>
</dbReference>
<evidence type="ECO:0000256" key="5">
    <source>
        <dbReference type="ARBA" id="ARBA00010485"/>
    </source>
</evidence>
<dbReference type="Proteomes" id="UP000002026">
    <property type="component" value="Chromosome"/>
</dbReference>
<dbReference type="EC" id="1.3.1.98" evidence="17"/>
<dbReference type="EMBL" id="CP001684">
    <property type="protein sequence ID" value="ACV21934.1"/>
    <property type="molecule type" value="Genomic_DNA"/>
</dbReference>
<comment type="cofactor">
    <cofactor evidence="1 17">
        <name>FAD</name>
        <dbReference type="ChEBI" id="CHEBI:57692"/>
    </cofactor>
</comment>
<dbReference type="PROSITE" id="PS51387">
    <property type="entry name" value="FAD_PCMH"/>
    <property type="match status" value="1"/>
</dbReference>
<dbReference type="PANTHER" id="PTHR21071:SF4">
    <property type="entry name" value="UDP-N-ACETYLENOLPYRUVOYLGLUCOSAMINE REDUCTASE"/>
    <property type="match status" value="1"/>
</dbReference>
<evidence type="ECO:0000256" key="16">
    <source>
        <dbReference type="ARBA" id="ARBA00048914"/>
    </source>
</evidence>
<dbReference type="UniPathway" id="UPA00219"/>
<evidence type="ECO:0000313" key="20">
    <source>
        <dbReference type="Proteomes" id="UP000002026"/>
    </source>
</evidence>
<evidence type="ECO:0000256" key="10">
    <source>
        <dbReference type="ARBA" id="ARBA00022857"/>
    </source>
</evidence>
<dbReference type="InterPro" id="IPR003170">
    <property type="entry name" value="MurB"/>
</dbReference>
<dbReference type="InterPro" id="IPR036318">
    <property type="entry name" value="FAD-bd_PCMH-like_sf"/>
</dbReference>
<evidence type="ECO:0000256" key="12">
    <source>
        <dbReference type="ARBA" id="ARBA00022984"/>
    </source>
</evidence>
<sequence length="303" mass="32819">MTRNAIRLMGEDFEGEVLENEPLSRHTTYRIGGPARLYARVESLHALIAFSEYCVEQGIPWFVLGRGSNLLVSDAGFPGAVIVLGQGFSSCSYDDAAHVFTAGASCPLSRVVHMAYERGRAGMEFAVGTPGSVGGALRMNAGSRHEYIGSRVLSVTSYRPGEGLVRHRAADIEWGYRESTLPNDEIMLECELSSFDGDPEMIRARMDNAMSLRRKTQPLAAPSCGSVFKNPKGDSVGRLIENVGLKGARCGGAQISDLHANFIVNCGDARADDVLTLMHRVQDAVAEAYGIELEPEVRFLGFA</sequence>
<dbReference type="GO" id="GO:0008762">
    <property type="term" value="F:UDP-N-acetylmuramate dehydrogenase activity"/>
    <property type="evidence" value="ECO:0007669"/>
    <property type="project" value="UniProtKB-UniRule"/>
</dbReference>
<comment type="pathway">
    <text evidence="4 17">Cell wall biogenesis; peptidoglycan biosynthesis.</text>
</comment>
<keyword evidence="10 17" id="KW-0521">NADP</keyword>
<evidence type="ECO:0000256" key="14">
    <source>
        <dbReference type="ARBA" id="ARBA00023306"/>
    </source>
</evidence>
<dbReference type="InterPro" id="IPR016167">
    <property type="entry name" value="FAD-bd_PCMH_sub1"/>
</dbReference>
<dbReference type="GO" id="GO:0071949">
    <property type="term" value="F:FAD binding"/>
    <property type="evidence" value="ECO:0007669"/>
    <property type="project" value="InterPro"/>
</dbReference>
<keyword evidence="8 17" id="KW-0285">Flavoprotein</keyword>
<dbReference type="Pfam" id="PF01565">
    <property type="entry name" value="FAD_binding_4"/>
    <property type="match status" value="1"/>
</dbReference>
<dbReference type="InterPro" id="IPR036635">
    <property type="entry name" value="MurB_C_sf"/>
</dbReference>
<dbReference type="HAMAP" id="MF_00037">
    <property type="entry name" value="MurB"/>
    <property type="match status" value="1"/>
</dbReference>
<comment type="catalytic activity">
    <reaction evidence="16 17">
        <text>UDP-N-acetyl-alpha-D-muramate + NADP(+) = UDP-N-acetyl-3-O-(1-carboxyvinyl)-alpha-D-glucosamine + NADPH + H(+)</text>
        <dbReference type="Rhea" id="RHEA:12248"/>
        <dbReference type="ChEBI" id="CHEBI:15378"/>
        <dbReference type="ChEBI" id="CHEBI:57783"/>
        <dbReference type="ChEBI" id="CHEBI:58349"/>
        <dbReference type="ChEBI" id="CHEBI:68483"/>
        <dbReference type="ChEBI" id="CHEBI:70757"/>
        <dbReference type="EC" id="1.3.1.98"/>
    </reaction>
</comment>
<keyword evidence="14 17" id="KW-0131">Cell cycle</keyword>
<dbReference type="Gene3D" id="3.30.43.10">
    <property type="entry name" value="Uridine Diphospho-n-acetylenolpyruvylglucosamine Reductase, domain 2"/>
    <property type="match status" value="1"/>
</dbReference>
<keyword evidence="15 17" id="KW-0961">Cell wall biogenesis/degradation</keyword>
<keyword evidence="6 17" id="KW-0963">Cytoplasm</keyword>
<dbReference type="SUPFAM" id="SSF56194">
    <property type="entry name" value="Uridine diphospho-N-Acetylenolpyruvylglucosamine reductase, MurB, C-terminal domain"/>
    <property type="match status" value="1"/>
</dbReference>
<dbReference type="SUPFAM" id="SSF56176">
    <property type="entry name" value="FAD-binding/transporter-associated domain-like"/>
    <property type="match status" value="1"/>
</dbReference>
<evidence type="ECO:0000256" key="13">
    <source>
        <dbReference type="ARBA" id="ARBA00023002"/>
    </source>
</evidence>
<accession>C7N4U9</accession>
<organism evidence="19 20">
    <name type="scientific">Slackia heliotrinireducens (strain ATCC 29202 / DSM 20476 / NCTC 11029 / RHS 1)</name>
    <name type="common">Peptococcus heliotrinreducens</name>
    <dbReference type="NCBI Taxonomy" id="471855"/>
    <lineage>
        <taxon>Bacteria</taxon>
        <taxon>Bacillati</taxon>
        <taxon>Actinomycetota</taxon>
        <taxon>Coriobacteriia</taxon>
        <taxon>Eggerthellales</taxon>
        <taxon>Eggerthellaceae</taxon>
        <taxon>Slackia</taxon>
    </lineage>
</organism>
<dbReference type="eggNOG" id="COG0812">
    <property type="taxonomic scope" value="Bacteria"/>
</dbReference>
<gene>
    <name evidence="17" type="primary">murB</name>
    <name evidence="19" type="ordered locus">Shel_08870</name>
</gene>
<evidence type="ECO:0000256" key="11">
    <source>
        <dbReference type="ARBA" id="ARBA00022960"/>
    </source>
</evidence>
<feature type="active site" description="Proton donor" evidence="17">
    <location>
        <position position="226"/>
    </location>
</feature>
<proteinExistence type="inferred from homology"/>